<proteinExistence type="predicted"/>
<feature type="transmembrane region" description="Helical" evidence="1">
    <location>
        <begin position="77"/>
        <end position="96"/>
    </location>
</feature>
<name>A0AAN8VLH0_9MAGN</name>
<keyword evidence="1" id="KW-1133">Transmembrane helix</keyword>
<keyword evidence="3" id="KW-1185">Reference proteome</keyword>
<evidence type="ECO:0000313" key="3">
    <source>
        <dbReference type="Proteomes" id="UP001370490"/>
    </source>
</evidence>
<gene>
    <name evidence="2" type="ORF">RJ641_033400</name>
</gene>
<evidence type="ECO:0000313" key="2">
    <source>
        <dbReference type="EMBL" id="KAK6936370.1"/>
    </source>
</evidence>
<dbReference type="EMBL" id="JBAMMX010000007">
    <property type="protein sequence ID" value="KAK6936370.1"/>
    <property type="molecule type" value="Genomic_DNA"/>
</dbReference>
<dbReference type="Proteomes" id="UP001370490">
    <property type="component" value="Unassembled WGS sequence"/>
</dbReference>
<protein>
    <submittedName>
        <fullName evidence="2">Uncharacterized protein</fullName>
    </submittedName>
</protein>
<keyword evidence="1" id="KW-0812">Transmembrane</keyword>
<keyword evidence="1" id="KW-0472">Membrane</keyword>
<sequence>MYGRTTEFAFNGFRNFISKILTPNPIRQVCSKATQASSTSSIPNTSLGRRSYHVDRYQVFHFRPRGPKRWFNDNRTMFIIVVVGSGLVILCIFRIWKLFLVLSEDTSFSFKEPRKTAGRVSI</sequence>
<accession>A0AAN8VLH0</accession>
<dbReference type="AlphaFoldDB" id="A0AAN8VLH0"/>
<reference evidence="2 3" key="1">
    <citation type="submission" date="2023-12" db="EMBL/GenBank/DDBJ databases">
        <title>A high-quality genome assembly for Dillenia turbinata (Dilleniales).</title>
        <authorList>
            <person name="Chanderbali A."/>
        </authorList>
    </citation>
    <scope>NUCLEOTIDE SEQUENCE [LARGE SCALE GENOMIC DNA]</scope>
    <source>
        <strain evidence="2">LSX21</strain>
        <tissue evidence="2">Leaf</tissue>
    </source>
</reference>
<comment type="caution">
    <text evidence="2">The sequence shown here is derived from an EMBL/GenBank/DDBJ whole genome shotgun (WGS) entry which is preliminary data.</text>
</comment>
<evidence type="ECO:0000256" key="1">
    <source>
        <dbReference type="SAM" id="Phobius"/>
    </source>
</evidence>
<organism evidence="2 3">
    <name type="scientific">Dillenia turbinata</name>
    <dbReference type="NCBI Taxonomy" id="194707"/>
    <lineage>
        <taxon>Eukaryota</taxon>
        <taxon>Viridiplantae</taxon>
        <taxon>Streptophyta</taxon>
        <taxon>Embryophyta</taxon>
        <taxon>Tracheophyta</taxon>
        <taxon>Spermatophyta</taxon>
        <taxon>Magnoliopsida</taxon>
        <taxon>eudicotyledons</taxon>
        <taxon>Gunneridae</taxon>
        <taxon>Pentapetalae</taxon>
        <taxon>Dilleniales</taxon>
        <taxon>Dilleniaceae</taxon>
        <taxon>Dillenia</taxon>
    </lineage>
</organism>